<feature type="chain" id="PRO_5042226488" description="Secreted protein" evidence="2">
    <location>
        <begin position="21"/>
        <end position="127"/>
    </location>
</feature>
<sequence length="127" mass="13333">MQLSLIALLSLSSLKSHIIGAPESVCHATAHSPPTPPMTGPSAQSPRNLPRLHGNGVKELPLPPPPLISAAGLRHSRVRKHGDTPQLQHHSRLLGQPVTPEAASVPCPVLSGSQNLILDSLADLSRC</sequence>
<feature type="signal peptide" evidence="2">
    <location>
        <begin position="1"/>
        <end position="20"/>
    </location>
</feature>
<dbReference type="EMBL" id="JAINUG010000161">
    <property type="protein sequence ID" value="KAJ8391196.1"/>
    <property type="molecule type" value="Genomic_DNA"/>
</dbReference>
<evidence type="ECO:0000256" key="2">
    <source>
        <dbReference type="SAM" id="SignalP"/>
    </source>
</evidence>
<accession>A0AAD7WBN2</accession>
<evidence type="ECO:0000313" key="3">
    <source>
        <dbReference type="EMBL" id="KAJ8391196.1"/>
    </source>
</evidence>
<evidence type="ECO:0000256" key="1">
    <source>
        <dbReference type="SAM" id="MobiDB-lite"/>
    </source>
</evidence>
<gene>
    <name evidence="3" type="ORF">AAFF_G00096250</name>
</gene>
<dbReference type="AlphaFoldDB" id="A0AAD7WBN2"/>
<name>A0AAD7WBN2_9TELE</name>
<keyword evidence="4" id="KW-1185">Reference proteome</keyword>
<feature type="region of interest" description="Disordered" evidence="1">
    <location>
        <begin position="26"/>
        <end position="101"/>
    </location>
</feature>
<keyword evidence="2" id="KW-0732">Signal</keyword>
<proteinExistence type="predicted"/>
<protein>
    <recommendedName>
        <fullName evidence="5">Secreted protein</fullName>
    </recommendedName>
</protein>
<evidence type="ECO:0000313" key="4">
    <source>
        <dbReference type="Proteomes" id="UP001221898"/>
    </source>
</evidence>
<comment type="caution">
    <text evidence="3">The sequence shown here is derived from an EMBL/GenBank/DDBJ whole genome shotgun (WGS) entry which is preliminary data.</text>
</comment>
<dbReference type="Proteomes" id="UP001221898">
    <property type="component" value="Unassembled WGS sequence"/>
</dbReference>
<organism evidence="3 4">
    <name type="scientific">Aldrovandia affinis</name>
    <dbReference type="NCBI Taxonomy" id="143900"/>
    <lineage>
        <taxon>Eukaryota</taxon>
        <taxon>Metazoa</taxon>
        <taxon>Chordata</taxon>
        <taxon>Craniata</taxon>
        <taxon>Vertebrata</taxon>
        <taxon>Euteleostomi</taxon>
        <taxon>Actinopterygii</taxon>
        <taxon>Neopterygii</taxon>
        <taxon>Teleostei</taxon>
        <taxon>Notacanthiformes</taxon>
        <taxon>Halosauridae</taxon>
        <taxon>Aldrovandia</taxon>
    </lineage>
</organism>
<evidence type="ECO:0008006" key="5">
    <source>
        <dbReference type="Google" id="ProtNLM"/>
    </source>
</evidence>
<reference evidence="3" key="1">
    <citation type="journal article" date="2023" name="Science">
        <title>Genome structures resolve the early diversification of teleost fishes.</title>
        <authorList>
            <person name="Parey E."/>
            <person name="Louis A."/>
            <person name="Montfort J."/>
            <person name="Bouchez O."/>
            <person name="Roques C."/>
            <person name="Iampietro C."/>
            <person name="Lluch J."/>
            <person name="Castinel A."/>
            <person name="Donnadieu C."/>
            <person name="Desvignes T."/>
            <person name="Floi Bucao C."/>
            <person name="Jouanno E."/>
            <person name="Wen M."/>
            <person name="Mejri S."/>
            <person name="Dirks R."/>
            <person name="Jansen H."/>
            <person name="Henkel C."/>
            <person name="Chen W.J."/>
            <person name="Zahm M."/>
            <person name="Cabau C."/>
            <person name="Klopp C."/>
            <person name="Thompson A.W."/>
            <person name="Robinson-Rechavi M."/>
            <person name="Braasch I."/>
            <person name="Lecointre G."/>
            <person name="Bobe J."/>
            <person name="Postlethwait J.H."/>
            <person name="Berthelot C."/>
            <person name="Roest Crollius H."/>
            <person name="Guiguen Y."/>
        </authorList>
    </citation>
    <scope>NUCLEOTIDE SEQUENCE</scope>
    <source>
        <strain evidence="3">NC1722</strain>
    </source>
</reference>